<dbReference type="STRING" id="49186.SAMN05421647_11418"/>
<keyword evidence="1" id="KW-0732">Signal</keyword>
<evidence type="ECO:0000313" key="3">
    <source>
        <dbReference type="Proteomes" id="UP000186895"/>
    </source>
</evidence>
<dbReference type="RefSeq" id="WP_076466226.1">
    <property type="nucleotide sequence ID" value="NZ_FTMN01000014.1"/>
</dbReference>
<dbReference type="EMBL" id="FTMN01000014">
    <property type="protein sequence ID" value="SIR01501.1"/>
    <property type="molecule type" value="Genomic_DNA"/>
</dbReference>
<feature type="chain" id="PRO_5012320126" evidence="1">
    <location>
        <begin position="26"/>
        <end position="210"/>
    </location>
</feature>
<gene>
    <name evidence="2" type="ORF">SAMN05421647_11418</name>
</gene>
<reference evidence="3" key="1">
    <citation type="submission" date="2017-01" db="EMBL/GenBank/DDBJ databases">
        <authorList>
            <person name="Varghese N."/>
            <person name="Submissions S."/>
        </authorList>
    </citation>
    <scope>NUCLEOTIDE SEQUENCE [LARGE SCALE GENOMIC DNA]</scope>
    <source>
        <strain evidence="3">DSM 7027</strain>
    </source>
</reference>
<protein>
    <submittedName>
        <fullName evidence="2">Uncharacterized protein</fullName>
    </submittedName>
</protein>
<dbReference type="Proteomes" id="UP000186895">
    <property type="component" value="Unassembled WGS sequence"/>
</dbReference>
<proteinExistence type="predicted"/>
<evidence type="ECO:0000256" key="1">
    <source>
        <dbReference type="SAM" id="SignalP"/>
    </source>
</evidence>
<dbReference type="AlphaFoldDB" id="A0A1N6XGZ4"/>
<evidence type="ECO:0000313" key="2">
    <source>
        <dbReference type="EMBL" id="SIR01501.1"/>
    </source>
</evidence>
<feature type="signal peptide" evidence="1">
    <location>
        <begin position="1"/>
        <end position="25"/>
    </location>
</feature>
<organism evidence="2 3">
    <name type="scientific">Marinobacterium stanieri</name>
    <dbReference type="NCBI Taxonomy" id="49186"/>
    <lineage>
        <taxon>Bacteria</taxon>
        <taxon>Pseudomonadati</taxon>
        <taxon>Pseudomonadota</taxon>
        <taxon>Gammaproteobacteria</taxon>
        <taxon>Oceanospirillales</taxon>
        <taxon>Oceanospirillaceae</taxon>
        <taxon>Marinobacterium</taxon>
    </lineage>
</organism>
<sequence length="210" mass="22460">MVMTLKRTALALAMAGTLSLGTAQAEGQYNWEVQGDDYVGQADLGSTGDLSALEVLQGSTEGALGSTARNAPVIVVQSTSSTSDIWGGCYLFANARIFYHSPANDTTNYKNDAVGCGTISDGKFTGYYGDIRAMMQFKTGAPYTKVNKDADAYLRIYACKRPDKKMCGYNSSLGSKPTLFMSANSGSSYTTFMFIGEDLVLDAEAVLPMR</sequence>
<accession>A0A1N6XGZ4</accession>
<keyword evidence="3" id="KW-1185">Reference proteome</keyword>
<name>A0A1N6XGZ4_9GAMM</name>